<proteinExistence type="predicted"/>
<dbReference type="EMBL" id="FOFG01000015">
    <property type="protein sequence ID" value="SER32996.1"/>
    <property type="molecule type" value="Genomic_DNA"/>
</dbReference>
<dbReference type="AlphaFoldDB" id="A0A1H9NAK2"/>
<dbReference type="InterPro" id="IPR009562">
    <property type="entry name" value="DUF1178"/>
</dbReference>
<evidence type="ECO:0000313" key="1">
    <source>
        <dbReference type="EMBL" id="SER32996.1"/>
    </source>
</evidence>
<dbReference type="Proteomes" id="UP000199647">
    <property type="component" value="Unassembled WGS sequence"/>
</dbReference>
<dbReference type="OrthoDB" id="9799894at2"/>
<evidence type="ECO:0000313" key="2">
    <source>
        <dbReference type="Proteomes" id="UP000199647"/>
    </source>
</evidence>
<evidence type="ECO:0008006" key="3">
    <source>
        <dbReference type="Google" id="ProtNLM"/>
    </source>
</evidence>
<organism evidence="1 2">
    <name type="scientific">Faunimonas pinastri</name>
    <dbReference type="NCBI Taxonomy" id="1855383"/>
    <lineage>
        <taxon>Bacteria</taxon>
        <taxon>Pseudomonadati</taxon>
        <taxon>Pseudomonadota</taxon>
        <taxon>Alphaproteobacteria</taxon>
        <taxon>Hyphomicrobiales</taxon>
        <taxon>Afifellaceae</taxon>
        <taxon>Faunimonas</taxon>
    </lineage>
</organism>
<dbReference type="STRING" id="1855383.SAMN05216548_11561"/>
<protein>
    <recommendedName>
        <fullName evidence="3">DUF1178 family protein</fullName>
    </recommendedName>
</protein>
<sequence>MIKFTLVCPDQHEFEGWFASSASFDEQQRAGHVTCAICGSPDVEKALMAPAVSTARKKETVRIAAHAAQQEQIVATLRKLRQQLTENSDYVGDRFAQEARKIHYEEVEQRGIYGEATLDEVKELADEGIDFHPLPILPEEQN</sequence>
<dbReference type="RefSeq" id="WP_092498791.1">
    <property type="nucleotide sequence ID" value="NZ_FOFG01000015.1"/>
</dbReference>
<dbReference type="Pfam" id="PF06676">
    <property type="entry name" value="DUF1178"/>
    <property type="match status" value="1"/>
</dbReference>
<keyword evidence="2" id="KW-1185">Reference proteome</keyword>
<name>A0A1H9NAK2_9HYPH</name>
<gene>
    <name evidence="1" type="ORF">SAMN05216548_11561</name>
</gene>
<dbReference type="PIRSF" id="PIRSF032131">
    <property type="entry name" value="UCP032131"/>
    <property type="match status" value="1"/>
</dbReference>
<accession>A0A1H9NAK2</accession>
<reference evidence="1 2" key="1">
    <citation type="submission" date="2016-10" db="EMBL/GenBank/DDBJ databases">
        <authorList>
            <person name="de Groot N.N."/>
        </authorList>
    </citation>
    <scope>NUCLEOTIDE SEQUENCE [LARGE SCALE GENOMIC DNA]</scope>
    <source>
        <strain evidence="1 2">A52C2</strain>
    </source>
</reference>